<evidence type="ECO:0000313" key="1">
    <source>
        <dbReference type="EMBL" id="TBO56281.1"/>
    </source>
</evidence>
<proteinExistence type="predicted"/>
<dbReference type="EMBL" id="SIXH01000361">
    <property type="protein sequence ID" value="TBO56281.1"/>
    <property type="molecule type" value="Genomic_DNA"/>
</dbReference>
<name>A0A4V2JHX2_STRKA</name>
<protein>
    <submittedName>
        <fullName evidence="1">Uncharacterized protein</fullName>
    </submittedName>
</protein>
<organism evidence="1 2">
    <name type="scientific">Streptomyces kasugaensis</name>
    <dbReference type="NCBI Taxonomy" id="1946"/>
    <lineage>
        <taxon>Bacteria</taxon>
        <taxon>Bacillati</taxon>
        <taxon>Actinomycetota</taxon>
        <taxon>Actinomycetes</taxon>
        <taxon>Kitasatosporales</taxon>
        <taxon>Streptomycetaceae</taxon>
        <taxon>Streptomyces</taxon>
    </lineage>
</organism>
<dbReference type="AlphaFoldDB" id="A0A4V2JHX2"/>
<comment type="caution">
    <text evidence="1">The sequence shown here is derived from an EMBL/GenBank/DDBJ whole genome shotgun (WGS) entry which is preliminary data.</text>
</comment>
<accession>A0A4V2JHX2</accession>
<dbReference type="RefSeq" id="WP_131125415.1">
    <property type="nucleotide sequence ID" value="NZ_SIXH01000361.1"/>
</dbReference>
<reference evidence="1 2" key="1">
    <citation type="submission" date="2019-02" db="EMBL/GenBank/DDBJ databases">
        <title>Draft Genome Sequence of Streptomyces sp. AM-2504, identified by 16S rRNA comparative analysis as a Streptomyces Kasugaensis strain.</title>
        <authorList>
            <person name="Napolioni V."/>
            <person name="Giuliodori A.M."/>
            <person name="Spurio R."/>
            <person name="Fabbretti A."/>
        </authorList>
    </citation>
    <scope>NUCLEOTIDE SEQUENCE [LARGE SCALE GENOMIC DNA]</scope>
    <source>
        <strain evidence="1 2">AM-2504</strain>
    </source>
</reference>
<gene>
    <name evidence="1" type="ORF">EYS09_28765</name>
</gene>
<evidence type="ECO:0000313" key="2">
    <source>
        <dbReference type="Proteomes" id="UP000292452"/>
    </source>
</evidence>
<keyword evidence="2" id="KW-1185">Reference proteome</keyword>
<sequence length="198" mass="22080">MQSLDSFTVTAEYGRSHTTFLLHPAGQREPAARMHKDGAYETRYPFRVYTGAGLDELAGYVTEFAAMTAERVEVGTVRHRERTLRPDDWTFTQHDLGVLCGLPEGSGSRLRHSSPLRMVLGHSWGDALFSYRLRFRSAESAGFAFARLAGVRARYTVTVHDPRVSRLLVLACVTQFNTYAATDPRKSAVDLTANPLRG</sequence>
<dbReference type="Proteomes" id="UP000292452">
    <property type="component" value="Unassembled WGS sequence"/>
</dbReference>